<evidence type="ECO:0000313" key="4">
    <source>
        <dbReference type="EMBL" id="HAF6368818.1"/>
    </source>
</evidence>
<comment type="caution">
    <text evidence="4">The sequence shown here is derived from an EMBL/GenBank/DDBJ whole genome shotgun (WGS) entry which is preliminary data.</text>
</comment>
<feature type="domain" description="Replication initiation protein-like C-terminal" evidence="1">
    <location>
        <begin position="198"/>
        <end position="335"/>
    </location>
</feature>
<dbReference type="AlphaFoldDB" id="A0A750KQL2"/>
<dbReference type="EMBL" id="DAAVPB010000005">
    <property type="protein sequence ID" value="HAF6368818.1"/>
    <property type="molecule type" value="Genomic_DNA"/>
</dbReference>
<sequence>MFSLTRSMTFCRSWMTNFRVYNWYPCLRRVKMSTSDNMVRVDALSFSFSISYMRDLSKWYEFSRASGYNGVLPEFPVPPSQTDFRTGLTLSSDVYQRLLDDYHQAYYNAAYQRIFLFFDRVFGLAVGPVRSRGMHGYTHSCRLFSPDGQHECGWLMFGGTNQKDTAHVQLSGVGCRHLFMNITPYLLWNTLKGLGVTRLSRVDLCFDDFTGNFNTDYAITAYNDRAFLTGKGGRNQVIDLRRPAIAGVLQGDTVYIGKRTSQIYWRIYDKALEQKVDGVSWYRSEVELKKVTVDLLSDVDAFFAGICDYSASLLSGHIENLRKLPRDERQKMKNLLPCLELLGRIKRVRRQFGKIASEVLDIFEGDTGAVFGLLASDEAIDKFNLGEYQRSLKQGGVIFSHSRQKQRLYGVN</sequence>
<evidence type="ECO:0000313" key="2">
    <source>
        <dbReference type="EMBL" id="HAF1590447.1"/>
    </source>
</evidence>
<gene>
    <name evidence="2" type="ORF">G8M43_002644</name>
    <name evidence="4" type="ORF">G8N11_001652</name>
    <name evidence="3" type="ORF">G8N81_002126</name>
</gene>
<reference evidence="4" key="2">
    <citation type="submission" date="2020-02" db="EMBL/GenBank/DDBJ databases">
        <authorList>
            <consortium name="NCBI Pathogen Detection Project"/>
        </authorList>
    </citation>
    <scope>NUCLEOTIDE SEQUENCE</scope>
    <source>
        <strain evidence="2">MA.112 KAK-S</strain>
        <strain evidence="3">MA.153 KAK-3</strain>
        <strain evidence="4">MA.JE_S09-001881</strain>
    </source>
</reference>
<proteinExistence type="predicted"/>
<evidence type="ECO:0000259" key="1">
    <source>
        <dbReference type="Pfam" id="PF02486"/>
    </source>
</evidence>
<dbReference type="Pfam" id="PF02486">
    <property type="entry name" value="Rep_trans"/>
    <property type="match status" value="1"/>
</dbReference>
<name>A0A750KQL2_SALER</name>
<dbReference type="EMBL" id="DAAVSV010000004">
    <property type="protein sequence ID" value="HAF5868872.1"/>
    <property type="molecule type" value="Genomic_DNA"/>
</dbReference>
<evidence type="ECO:0000313" key="3">
    <source>
        <dbReference type="EMBL" id="HAF5868872.1"/>
    </source>
</evidence>
<protein>
    <recommendedName>
        <fullName evidence="1">Replication initiation protein-like C-terminal domain-containing protein</fullName>
    </recommendedName>
</protein>
<dbReference type="EMBL" id="DAAUKS010000004">
    <property type="protein sequence ID" value="HAF1590447.1"/>
    <property type="molecule type" value="Genomic_DNA"/>
</dbReference>
<dbReference type="InterPro" id="IPR003491">
    <property type="entry name" value="REP-like_C"/>
</dbReference>
<reference evidence="4" key="1">
    <citation type="journal article" date="2018" name="Genome Biol.">
        <title>SKESA: strategic k-mer extension for scrupulous assemblies.</title>
        <authorList>
            <person name="Souvorov A."/>
            <person name="Agarwala R."/>
            <person name="Lipman D.J."/>
        </authorList>
    </citation>
    <scope>NUCLEOTIDE SEQUENCE</scope>
    <source>
        <strain evidence="2">MA.112 KAK-S</strain>
        <strain evidence="3">MA.153 KAK-3</strain>
        <strain evidence="4">MA.JE_S09-001881</strain>
    </source>
</reference>
<accession>A0A750KQL2</accession>
<organism evidence="4">
    <name type="scientific">Salmonella enterica</name>
    <name type="common">Salmonella choleraesuis</name>
    <dbReference type="NCBI Taxonomy" id="28901"/>
    <lineage>
        <taxon>Bacteria</taxon>
        <taxon>Pseudomonadati</taxon>
        <taxon>Pseudomonadota</taxon>
        <taxon>Gammaproteobacteria</taxon>
        <taxon>Enterobacterales</taxon>
        <taxon>Enterobacteriaceae</taxon>
        <taxon>Salmonella</taxon>
    </lineage>
</organism>